<comment type="caution">
    <text evidence="2">The sequence shown here is derived from an EMBL/GenBank/DDBJ whole genome shotgun (WGS) entry which is preliminary data.</text>
</comment>
<evidence type="ECO:0000313" key="4">
    <source>
        <dbReference type="Proteomes" id="UP001430953"/>
    </source>
</evidence>
<evidence type="ECO:0000313" key="2">
    <source>
        <dbReference type="EMBL" id="KAL0102432.1"/>
    </source>
</evidence>
<dbReference type="Proteomes" id="UP001430953">
    <property type="component" value="Unassembled WGS sequence"/>
</dbReference>
<dbReference type="EMBL" id="JADYXP020000022">
    <property type="protein sequence ID" value="KAL0102432.1"/>
    <property type="molecule type" value="Genomic_DNA"/>
</dbReference>
<accession>A0AAW2ELA0</accession>
<organism evidence="2 4">
    <name type="scientific">Cardiocondyla obscurior</name>
    <dbReference type="NCBI Taxonomy" id="286306"/>
    <lineage>
        <taxon>Eukaryota</taxon>
        <taxon>Metazoa</taxon>
        <taxon>Ecdysozoa</taxon>
        <taxon>Arthropoda</taxon>
        <taxon>Hexapoda</taxon>
        <taxon>Insecta</taxon>
        <taxon>Pterygota</taxon>
        <taxon>Neoptera</taxon>
        <taxon>Endopterygota</taxon>
        <taxon>Hymenoptera</taxon>
        <taxon>Apocrita</taxon>
        <taxon>Aculeata</taxon>
        <taxon>Formicoidea</taxon>
        <taxon>Formicidae</taxon>
        <taxon>Myrmicinae</taxon>
        <taxon>Cardiocondyla</taxon>
    </lineage>
</organism>
<keyword evidence="4" id="KW-1185">Reference proteome</keyword>
<protein>
    <submittedName>
        <fullName evidence="2">Uncharacterized protein</fullName>
    </submittedName>
</protein>
<name>A0AAW2ELA0_9HYME</name>
<proteinExistence type="predicted"/>
<dbReference type="EMBL" id="JADYXP020000010">
    <property type="protein sequence ID" value="KAL0114951.1"/>
    <property type="molecule type" value="Genomic_DNA"/>
</dbReference>
<evidence type="ECO:0000313" key="3">
    <source>
        <dbReference type="EMBL" id="KAL0114951.1"/>
    </source>
</evidence>
<feature type="region of interest" description="Disordered" evidence="1">
    <location>
        <begin position="1"/>
        <end position="43"/>
    </location>
</feature>
<gene>
    <name evidence="3" type="ORF">PUN28_010484</name>
    <name evidence="2" type="ORF">PUN28_018003</name>
</gene>
<sequence length="84" mass="8871">MPAPTRGSLLTEAKLPKRTGPCQEPSRCQGTEAPNRPMSEDNLPRGVNCHGYRLIALGLKLHAAMNPFAISLPGAGSDALLPPL</sequence>
<evidence type="ECO:0000256" key="1">
    <source>
        <dbReference type="SAM" id="MobiDB-lite"/>
    </source>
</evidence>
<dbReference type="AlphaFoldDB" id="A0AAW2ELA0"/>
<reference evidence="2 4" key="1">
    <citation type="submission" date="2023-03" db="EMBL/GenBank/DDBJ databases">
        <title>High recombination rates correlate with genetic variation in Cardiocondyla obscurior ants.</title>
        <authorList>
            <person name="Errbii M."/>
        </authorList>
    </citation>
    <scope>NUCLEOTIDE SEQUENCE [LARGE SCALE GENOMIC DNA]</scope>
    <source>
        <strain evidence="2">Alpha-2009</strain>
        <tissue evidence="2">Whole body</tissue>
    </source>
</reference>